<evidence type="ECO:0000313" key="2">
    <source>
        <dbReference type="Proteomes" id="UP000037460"/>
    </source>
</evidence>
<reference evidence="2" key="1">
    <citation type="journal article" date="2015" name="PLoS Genet.">
        <title>Genome Sequence and Transcriptome Analyses of Chrysochromulina tobin: Metabolic Tools for Enhanced Algal Fitness in the Prominent Order Prymnesiales (Haptophyceae).</title>
        <authorList>
            <person name="Hovde B.T."/>
            <person name="Deodato C.R."/>
            <person name="Hunsperger H.M."/>
            <person name="Ryken S.A."/>
            <person name="Yost W."/>
            <person name="Jha R.K."/>
            <person name="Patterson J."/>
            <person name="Monnat R.J. Jr."/>
            <person name="Barlow S.B."/>
            <person name="Starkenburg S.R."/>
            <person name="Cattolico R.A."/>
        </authorList>
    </citation>
    <scope>NUCLEOTIDE SEQUENCE</scope>
    <source>
        <strain evidence="2">CCMP291</strain>
    </source>
</reference>
<proteinExistence type="predicted"/>
<comment type="caution">
    <text evidence="1">The sequence shown here is derived from an EMBL/GenBank/DDBJ whole genome shotgun (WGS) entry which is preliminary data.</text>
</comment>
<dbReference type="Proteomes" id="UP000037460">
    <property type="component" value="Unassembled WGS sequence"/>
</dbReference>
<keyword evidence="2" id="KW-1185">Reference proteome</keyword>
<evidence type="ECO:0000313" key="1">
    <source>
        <dbReference type="EMBL" id="KOO33921.1"/>
    </source>
</evidence>
<dbReference type="EMBL" id="JWZX01001384">
    <property type="protein sequence ID" value="KOO33921.1"/>
    <property type="molecule type" value="Genomic_DNA"/>
</dbReference>
<dbReference type="AlphaFoldDB" id="A0A0M0K4Y4"/>
<accession>A0A0M0K4Y4</accession>
<gene>
    <name evidence="1" type="ORF">Ctob_015038</name>
</gene>
<organism evidence="1 2">
    <name type="scientific">Chrysochromulina tobinii</name>
    <dbReference type="NCBI Taxonomy" id="1460289"/>
    <lineage>
        <taxon>Eukaryota</taxon>
        <taxon>Haptista</taxon>
        <taxon>Haptophyta</taxon>
        <taxon>Prymnesiophyceae</taxon>
        <taxon>Prymnesiales</taxon>
        <taxon>Chrysochromulinaceae</taxon>
        <taxon>Chrysochromulina</taxon>
    </lineage>
</organism>
<sequence>MAGFRAATLAFNTLAKDAKRVRISRPVGRLWSDCGGDAIEEMLEHVDLIDARFLLLLHKHRGVVPRWQHVPPAAKINGDQLWRLFGWERNFSLPVLVLSYPWLDPEHPDRQGEQLAKIVPLLERMLPSCGGDAFTVGVLWDYMSLPQPVRNPAEAVRFTCGLQALTTWYAHPYTHVLLVTTPLPTGVSYKSLRPYEQRGWCEVERRTCGISKCVHCLWDLSGYDPVALEGLEGMKAFDALRAQLKSGRSAPLAPDRFAALVRRRLESGELAFTAASDVDVVLEMYRAGFLRVFETYRRFDPQGFFAAWAGHDWGAAEAKQVAHALSYAAERSHKTPSTLGGISLRFEGNQFGKDGQGDIRRAVHASKLFETVIF</sequence>
<protein>
    <submittedName>
        <fullName evidence="1">Uncharacterized protein</fullName>
    </submittedName>
</protein>
<name>A0A0M0K4Y4_9EUKA</name>